<sequence length="559" mass="63307">MQDSPRFQFSHQNVDAMHLFTTSITNHLDRAISASHAVLLDRIVKQEEIWTKQQQIIKTLSDRVTTAHFPSPNIDPTLIIQDMQLQTRRLTENIEEALTRFTTSATATLKDFHDSMNQLLGNLERQSLKYLPQHAEDNNIISHEHTVDNGLARDLSLSGTPVTPRPQQWSDHHNDDSRQANSRDQISVRGPLRDTRLVDFNHGHEDYNSEINENFTCINPLNTLRNPISGPSHQNSHSNAPPNDPTAYQHLSSTSTPSLPDPSSLLSEQTRIPVPSSSVVLTSNRRSRSNSTRSYSSLTELSELASHGETPAAGDLGFVSFPPKTVPLITEQSQNSRSRKPKRLRLSFHASQPSQVQSQFRAAKKGKSQSSLRKQVSGPAGPKRSKPRTWPRRKKNASSSQVRFIQCDRCQLWFHWGCVDIREGDIRLEEDRKFACPPCVLTNAEYKPRSRLTPGKEQCSRPRCGVRSKLEGEYFIERFVGRFDRGPELPGPARYSWLIKWEGYSIDECVWTPGDELEATRNFIEKFEIEAKSQNAFIGGGDLVLLDEAIQAGWANRYK</sequence>
<dbReference type="SUPFAM" id="SSF57903">
    <property type="entry name" value="FYVE/PHD zinc finger"/>
    <property type="match status" value="1"/>
</dbReference>
<dbReference type="Proteomes" id="UP001050691">
    <property type="component" value="Unassembled WGS sequence"/>
</dbReference>
<dbReference type="InterPro" id="IPR019787">
    <property type="entry name" value="Znf_PHD-finger"/>
</dbReference>
<dbReference type="InterPro" id="IPR001965">
    <property type="entry name" value="Znf_PHD"/>
</dbReference>
<protein>
    <recommendedName>
        <fullName evidence="5">Chromo domain-containing protein</fullName>
    </recommendedName>
</protein>
<feature type="compositionally biased region" description="Low complexity" evidence="4">
    <location>
        <begin position="276"/>
        <end position="296"/>
    </location>
</feature>
<proteinExistence type="predicted"/>
<feature type="compositionally biased region" description="Basic residues" evidence="4">
    <location>
        <begin position="383"/>
        <end position="396"/>
    </location>
</feature>
<feature type="region of interest" description="Disordered" evidence="4">
    <location>
        <begin position="226"/>
        <end position="296"/>
    </location>
</feature>
<accession>A0AAV4ZZC1</accession>
<keyword evidence="7" id="KW-1185">Reference proteome</keyword>
<feature type="compositionally biased region" description="Polar residues" evidence="4">
    <location>
        <begin position="226"/>
        <end position="241"/>
    </location>
</feature>
<comment type="caution">
    <text evidence="6">The sequence shown here is derived from an EMBL/GenBank/DDBJ whole genome shotgun (WGS) entry which is preliminary data.</text>
</comment>
<feature type="region of interest" description="Disordered" evidence="4">
    <location>
        <begin position="153"/>
        <end position="190"/>
    </location>
</feature>
<keyword evidence="2" id="KW-0863">Zinc-finger</keyword>
<dbReference type="PROSITE" id="PS50013">
    <property type="entry name" value="CHROMO_2"/>
    <property type="match status" value="1"/>
</dbReference>
<feature type="domain" description="Chromo" evidence="5">
    <location>
        <begin position="474"/>
        <end position="539"/>
    </location>
</feature>
<evidence type="ECO:0000256" key="4">
    <source>
        <dbReference type="SAM" id="MobiDB-lite"/>
    </source>
</evidence>
<dbReference type="Gene3D" id="2.40.50.40">
    <property type="match status" value="1"/>
</dbReference>
<organism evidence="6 7">
    <name type="scientific">Clathrus columnatus</name>
    <dbReference type="NCBI Taxonomy" id="1419009"/>
    <lineage>
        <taxon>Eukaryota</taxon>
        <taxon>Fungi</taxon>
        <taxon>Dikarya</taxon>
        <taxon>Basidiomycota</taxon>
        <taxon>Agaricomycotina</taxon>
        <taxon>Agaricomycetes</taxon>
        <taxon>Phallomycetidae</taxon>
        <taxon>Phallales</taxon>
        <taxon>Clathraceae</taxon>
        <taxon>Clathrus</taxon>
    </lineage>
</organism>
<dbReference type="GO" id="GO:0006338">
    <property type="term" value="P:chromatin remodeling"/>
    <property type="evidence" value="ECO:0007669"/>
    <property type="project" value="UniProtKB-ARBA"/>
</dbReference>
<gene>
    <name evidence="6" type="ORF">Clacol_000815</name>
</gene>
<evidence type="ECO:0000313" key="6">
    <source>
        <dbReference type="EMBL" id="GJJ06622.1"/>
    </source>
</evidence>
<dbReference type="InterPro" id="IPR013083">
    <property type="entry name" value="Znf_RING/FYVE/PHD"/>
</dbReference>
<feature type="compositionally biased region" description="Low complexity" evidence="4">
    <location>
        <begin position="251"/>
        <end position="267"/>
    </location>
</feature>
<reference evidence="6" key="1">
    <citation type="submission" date="2021-10" db="EMBL/GenBank/DDBJ databases">
        <title>De novo Genome Assembly of Clathrus columnatus (Basidiomycota, Fungi) Using Illumina and Nanopore Sequence Data.</title>
        <authorList>
            <person name="Ogiso-Tanaka E."/>
            <person name="Itagaki H."/>
            <person name="Hosoya T."/>
            <person name="Hosaka K."/>
        </authorList>
    </citation>
    <scope>NUCLEOTIDE SEQUENCE</scope>
    <source>
        <strain evidence="6">MO-923</strain>
    </source>
</reference>
<evidence type="ECO:0000313" key="7">
    <source>
        <dbReference type="Proteomes" id="UP001050691"/>
    </source>
</evidence>
<dbReference type="AlphaFoldDB" id="A0AAV4ZZC1"/>
<feature type="compositionally biased region" description="Polar residues" evidence="4">
    <location>
        <begin position="157"/>
        <end position="169"/>
    </location>
</feature>
<feature type="region of interest" description="Disordered" evidence="4">
    <location>
        <begin position="347"/>
        <end position="397"/>
    </location>
</feature>
<evidence type="ECO:0000259" key="5">
    <source>
        <dbReference type="PROSITE" id="PS50013"/>
    </source>
</evidence>
<dbReference type="InterPro" id="IPR011011">
    <property type="entry name" value="Znf_FYVE_PHD"/>
</dbReference>
<dbReference type="GO" id="GO:0008270">
    <property type="term" value="F:zinc ion binding"/>
    <property type="evidence" value="ECO:0007669"/>
    <property type="project" value="UniProtKB-KW"/>
</dbReference>
<evidence type="ECO:0000256" key="3">
    <source>
        <dbReference type="ARBA" id="ARBA00022833"/>
    </source>
</evidence>
<feature type="compositionally biased region" description="Polar residues" evidence="4">
    <location>
        <begin position="349"/>
        <end position="360"/>
    </location>
</feature>
<dbReference type="Pfam" id="PF00628">
    <property type="entry name" value="PHD"/>
    <property type="match status" value="1"/>
</dbReference>
<dbReference type="InterPro" id="IPR000953">
    <property type="entry name" value="Chromo/chromo_shadow_dom"/>
</dbReference>
<dbReference type="Gene3D" id="3.30.40.10">
    <property type="entry name" value="Zinc/RING finger domain, C3HC4 (zinc finger)"/>
    <property type="match status" value="1"/>
</dbReference>
<dbReference type="EMBL" id="BPWL01000001">
    <property type="protein sequence ID" value="GJJ06622.1"/>
    <property type="molecule type" value="Genomic_DNA"/>
</dbReference>
<keyword evidence="3" id="KW-0862">Zinc</keyword>
<name>A0AAV4ZZC1_9AGAM</name>
<dbReference type="SMART" id="SM00249">
    <property type="entry name" value="PHD"/>
    <property type="match status" value="1"/>
</dbReference>
<evidence type="ECO:0000256" key="1">
    <source>
        <dbReference type="ARBA" id="ARBA00022723"/>
    </source>
</evidence>
<evidence type="ECO:0000256" key="2">
    <source>
        <dbReference type="ARBA" id="ARBA00022771"/>
    </source>
</evidence>
<dbReference type="SUPFAM" id="SSF54160">
    <property type="entry name" value="Chromo domain-like"/>
    <property type="match status" value="1"/>
</dbReference>
<dbReference type="InterPro" id="IPR016197">
    <property type="entry name" value="Chromo-like_dom_sf"/>
</dbReference>
<keyword evidence="1" id="KW-0479">Metal-binding</keyword>